<gene>
    <name evidence="1" type="ORF">EQG79_05005</name>
</gene>
<keyword evidence="2" id="KW-1185">Reference proteome</keyword>
<name>A0A4Q2UUL8_9BACT</name>
<protein>
    <recommendedName>
        <fullName evidence="3">Nuclear transport factor 2 family protein</fullName>
    </recommendedName>
</protein>
<dbReference type="Proteomes" id="UP000290407">
    <property type="component" value="Unassembled WGS sequence"/>
</dbReference>
<comment type="caution">
    <text evidence="1">The sequence shown here is derived from an EMBL/GenBank/DDBJ whole genome shotgun (WGS) entry which is preliminary data.</text>
</comment>
<dbReference type="RefSeq" id="WP_077919159.1">
    <property type="nucleotide sequence ID" value="NZ_SBLB01000001.1"/>
</dbReference>
<sequence length="164" mass="18668">MNRVYQFGITLGFVLFSRILIAQSLPADERAICVVIEREAQAYLNRNATEQASCWATHTELSQRVSLGDGRVVVAQGEQTALRRGLTSSFRQMAEPDSSVFVNQDYRIRIRGDAAFVTFCQVMRCHGRPTTHSQQVRYLEREGEQWKIVHAGVMYFEPEPAANR</sequence>
<dbReference type="Gene3D" id="3.10.450.50">
    <property type="match status" value="1"/>
</dbReference>
<evidence type="ECO:0000313" key="2">
    <source>
        <dbReference type="Proteomes" id="UP000290407"/>
    </source>
</evidence>
<reference evidence="1 2" key="1">
    <citation type="submission" date="2019-01" db="EMBL/GenBank/DDBJ databases">
        <title>Spirosoma flava sp. nov., a propanil-degrading bacterium isolated from herbicide-contaminated soil.</title>
        <authorList>
            <person name="Zhang L."/>
            <person name="Jiang J.-D."/>
        </authorList>
    </citation>
    <scope>NUCLEOTIDE SEQUENCE [LARGE SCALE GENOMIC DNA]</scope>
    <source>
        <strain evidence="1 2">TY50</strain>
    </source>
</reference>
<proteinExistence type="predicted"/>
<dbReference type="InterPro" id="IPR032710">
    <property type="entry name" value="NTF2-like_dom_sf"/>
</dbReference>
<dbReference type="EMBL" id="SBLB01000001">
    <property type="protein sequence ID" value="RYC71500.1"/>
    <property type="molecule type" value="Genomic_DNA"/>
</dbReference>
<evidence type="ECO:0000313" key="1">
    <source>
        <dbReference type="EMBL" id="RYC71500.1"/>
    </source>
</evidence>
<organism evidence="1 2">
    <name type="scientific">Spirosoma sordidisoli</name>
    <dbReference type="NCBI Taxonomy" id="2502893"/>
    <lineage>
        <taxon>Bacteria</taxon>
        <taxon>Pseudomonadati</taxon>
        <taxon>Bacteroidota</taxon>
        <taxon>Cytophagia</taxon>
        <taxon>Cytophagales</taxon>
        <taxon>Cytophagaceae</taxon>
        <taxon>Spirosoma</taxon>
    </lineage>
</organism>
<accession>A0A4Q2UUL8</accession>
<dbReference type="AlphaFoldDB" id="A0A4Q2UUL8"/>
<dbReference type="SUPFAM" id="SSF54427">
    <property type="entry name" value="NTF2-like"/>
    <property type="match status" value="1"/>
</dbReference>
<evidence type="ECO:0008006" key="3">
    <source>
        <dbReference type="Google" id="ProtNLM"/>
    </source>
</evidence>